<accession>A0A916WT81</accession>
<dbReference type="GO" id="GO:0046872">
    <property type="term" value="F:metal ion binding"/>
    <property type="evidence" value="ECO:0007669"/>
    <property type="project" value="UniProtKB-KW"/>
</dbReference>
<evidence type="ECO:0000256" key="1">
    <source>
        <dbReference type="ARBA" id="ARBA00009175"/>
    </source>
</evidence>
<keyword evidence="3 5" id="KW-0732">Signal</keyword>
<dbReference type="PROSITE" id="PS51257">
    <property type="entry name" value="PROKAR_LIPOPROTEIN"/>
    <property type="match status" value="1"/>
</dbReference>
<dbReference type="InterPro" id="IPR050682">
    <property type="entry name" value="ModA/WtpA"/>
</dbReference>
<dbReference type="GO" id="GO:0030973">
    <property type="term" value="F:molybdate ion binding"/>
    <property type="evidence" value="ECO:0007669"/>
    <property type="project" value="TreeGrafter"/>
</dbReference>
<keyword evidence="2 4" id="KW-0479">Metal-binding</keyword>
<dbReference type="PIRSF" id="PIRSF004846">
    <property type="entry name" value="ModA"/>
    <property type="match status" value="1"/>
</dbReference>
<dbReference type="AlphaFoldDB" id="A0A916WT81"/>
<dbReference type="NCBIfam" id="TIGR01256">
    <property type="entry name" value="modA"/>
    <property type="match status" value="1"/>
</dbReference>
<evidence type="ECO:0000313" key="6">
    <source>
        <dbReference type="EMBL" id="GGB28313.1"/>
    </source>
</evidence>
<reference evidence="6" key="1">
    <citation type="journal article" date="2014" name="Int. J. Syst. Evol. Microbiol.">
        <title>Complete genome sequence of Corynebacterium casei LMG S-19264T (=DSM 44701T), isolated from a smear-ripened cheese.</title>
        <authorList>
            <consortium name="US DOE Joint Genome Institute (JGI-PGF)"/>
            <person name="Walter F."/>
            <person name="Albersmeier A."/>
            <person name="Kalinowski J."/>
            <person name="Ruckert C."/>
        </authorList>
    </citation>
    <scope>NUCLEOTIDE SEQUENCE</scope>
    <source>
        <strain evidence="6">CGMCC 1.12827</strain>
    </source>
</reference>
<evidence type="ECO:0000256" key="4">
    <source>
        <dbReference type="PIRSR" id="PIRSR004846-1"/>
    </source>
</evidence>
<dbReference type="Proteomes" id="UP000621454">
    <property type="component" value="Unassembled WGS sequence"/>
</dbReference>
<protein>
    <submittedName>
        <fullName evidence="6">Molybdate-binding protein</fullName>
    </submittedName>
</protein>
<comment type="similarity">
    <text evidence="1">Belongs to the bacterial solute-binding protein ModA family.</text>
</comment>
<organism evidence="6 7">
    <name type="scientific">Gordonia jinhuaensis</name>
    <dbReference type="NCBI Taxonomy" id="1517702"/>
    <lineage>
        <taxon>Bacteria</taxon>
        <taxon>Bacillati</taxon>
        <taxon>Actinomycetota</taxon>
        <taxon>Actinomycetes</taxon>
        <taxon>Mycobacteriales</taxon>
        <taxon>Gordoniaceae</taxon>
        <taxon>Gordonia</taxon>
    </lineage>
</organism>
<dbReference type="Gene3D" id="3.40.190.10">
    <property type="entry name" value="Periplasmic binding protein-like II"/>
    <property type="match status" value="2"/>
</dbReference>
<gene>
    <name evidence="6" type="primary">modA</name>
    <name evidence="6" type="ORF">GCM10011489_15630</name>
</gene>
<dbReference type="InterPro" id="IPR005950">
    <property type="entry name" value="ModA"/>
</dbReference>
<proteinExistence type="inferred from homology"/>
<name>A0A916WT81_9ACTN</name>
<dbReference type="Pfam" id="PF13531">
    <property type="entry name" value="SBP_bac_11"/>
    <property type="match status" value="1"/>
</dbReference>
<comment type="caution">
    <text evidence="6">The sequence shown here is derived from an EMBL/GenBank/DDBJ whole genome shotgun (WGS) entry which is preliminary data.</text>
</comment>
<dbReference type="GO" id="GO:0015689">
    <property type="term" value="P:molybdate ion transport"/>
    <property type="evidence" value="ECO:0007669"/>
    <property type="project" value="InterPro"/>
</dbReference>
<evidence type="ECO:0000256" key="3">
    <source>
        <dbReference type="ARBA" id="ARBA00022729"/>
    </source>
</evidence>
<sequence>MRSTLLRVSGVAVAALAAAGGLAACDNGESSSSSDGTTPSVVTAQASSSAAASTDLSVSAAASLKTAFTTLASSFEKSHPGVTVKLEFDGSATLANQINQGSPVDVFASADEKNMTKIGDKALDPKTFATNTLVIVTAPGNPKGVNSLKDLQRSDVTTAQCAVPQPCGNASVAVERNAGVTIKPVTEEPSVTSVLTKVTTGQVDAGLVYVSDAKSAGDKVTTVEDPAFATVVNKYPITVVKGTSKQDLGNQFETLVLSSEGRDVLTSLGFGAP</sequence>
<dbReference type="PANTHER" id="PTHR30632">
    <property type="entry name" value="MOLYBDATE-BINDING PERIPLASMIC PROTEIN"/>
    <property type="match status" value="1"/>
</dbReference>
<evidence type="ECO:0000313" key="7">
    <source>
        <dbReference type="Proteomes" id="UP000621454"/>
    </source>
</evidence>
<keyword evidence="7" id="KW-1185">Reference proteome</keyword>
<feature type="binding site" evidence="4">
    <location>
        <position position="191"/>
    </location>
    <ligand>
        <name>molybdate</name>
        <dbReference type="ChEBI" id="CHEBI:36264"/>
    </ligand>
</feature>
<evidence type="ECO:0000256" key="5">
    <source>
        <dbReference type="SAM" id="SignalP"/>
    </source>
</evidence>
<feature type="binding site" evidence="4">
    <location>
        <position position="91"/>
    </location>
    <ligand>
        <name>molybdate</name>
        <dbReference type="ChEBI" id="CHEBI:36264"/>
    </ligand>
</feature>
<reference evidence="6" key="2">
    <citation type="submission" date="2020-09" db="EMBL/GenBank/DDBJ databases">
        <authorList>
            <person name="Sun Q."/>
            <person name="Zhou Y."/>
        </authorList>
    </citation>
    <scope>NUCLEOTIDE SEQUENCE</scope>
    <source>
        <strain evidence="6">CGMCC 1.12827</strain>
    </source>
</reference>
<dbReference type="EMBL" id="BMGC01000008">
    <property type="protein sequence ID" value="GGB28313.1"/>
    <property type="molecule type" value="Genomic_DNA"/>
</dbReference>
<keyword evidence="4" id="KW-0500">Molybdenum</keyword>
<feature type="chain" id="PRO_5038359993" evidence="5">
    <location>
        <begin position="24"/>
        <end position="273"/>
    </location>
</feature>
<feature type="binding site" evidence="4">
    <location>
        <position position="209"/>
    </location>
    <ligand>
        <name>molybdate</name>
        <dbReference type="ChEBI" id="CHEBI:36264"/>
    </ligand>
</feature>
<dbReference type="PANTHER" id="PTHR30632:SF0">
    <property type="entry name" value="SULFATE-BINDING PROTEIN"/>
    <property type="match status" value="1"/>
</dbReference>
<feature type="binding site" evidence="4">
    <location>
        <position position="63"/>
    </location>
    <ligand>
        <name>molybdate</name>
        <dbReference type="ChEBI" id="CHEBI:36264"/>
    </ligand>
</feature>
<dbReference type="SUPFAM" id="SSF53850">
    <property type="entry name" value="Periplasmic binding protein-like II"/>
    <property type="match status" value="1"/>
</dbReference>
<feature type="signal peptide" evidence="5">
    <location>
        <begin position="1"/>
        <end position="23"/>
    </location>
</feature>
<evidence type="ECO:0000256" key="2">
    <source>
        <dbReference type="ARBA" id="ARBA00022723"/>
    </source>
</evidence>